<reference evidence="4" key="1">
    <citation type="journal article" date="2019" name="Int. J. Syst. Evol. Microbiol.">
        <title>The Global Catalogue of Microorganisms (GCM) 10K type strain sequencing project: providing services to taxonomists for standard genome sequencing and annotation.</title>
        <authorList>
            <consortium name="The Broad Institute Genomics Platform"/>
            <consortium name="The Broad Institute Genome Sequencing Center for Infectious Disease"/>
            <person name="Wu L."/>
            <person name="Ma J."/>
        </authorList>
    </citation>
    <scope>NUCLEOTIDE SEQUENCE [LARGE SCALE GENOMIC DNA]</scope>
    <source>
        <strain evidence="4">CCUG 66188</strain>
    </source>
</reference>
<keyword evidence="4" id="KW-1185">Reference proteome</keyword>
<dbReference type="Proteomes" id="UP001596023">
    <property type="component" value="Unassembled WGS sequence"/>
</dbReference>
<evidence type="ECO:0000256" key="1">
    <source>
        <dbReference type="SAM" id="Coils"/>
    </source>
</evidence>
<keyword evidence="2" id="KW-0732">Signal</keyword>
<protein>
    <submittedName>
        <fullName evidence="3">Uncharacterized protein</fullName>
    </submittedName>
</protein>
<dbReference type="RefSeq" id="WP_380001753.1">
    <property type="nucleotide sequence ID" value="NZ_JBHSGN010000165.1"/>
</dbReference>
<gene>
    <name evidence="3" type="ORF">ACFO6W_25265</name>
</gene>
<sequence>MRKITLLIIALLAIVTIAFAQNQTINGNLHVANTSGGNLRIGKVGDIGNKNVPVGGLTAQYNFDFTGYRDVVTDQIGARIAALRFNKYQEGNALMQKTALAFYTNLSGTNAGATDLVERMRITPEGNVGIGTVNPVATLDVLGTNGSSGNKNFRVLYKNGGALTNTEFSALASIPSLLAGGNNSWTALYAKQGSANKAGVFEGDVFITNNVGIGVTNPTSKLEVNGTIRAKEVKIEVTGWADFVLGKDYDLPKLSEVENHINDKQHLPGIPSEKEVLENGVNVVDMQAKLLQKIEELTLYMIEQDKQNKELKQRLSIQETELNNLKKTLK</sequence>
<comment type="caution">
    <text evidence="3">The sequence shown here is derived from an EMBL/GenBank/DDBJ whole genome shotgun (WGS) entry which is preliminary data.</text>
</comment>
<feature type="coiled-coil region" evidence="1">
    <location>
        <begin position="294"/>
        <end position="328"/>
    </location>
</feature>
<keyword evidence="1" id="KW-0175">Coiled coil</keyword>
<feature type="chain" id="PRO_5047303714" evidence="2">
    <location>
        <begin position="21"/>
        <end position="330"/>
    </location>
</feature>
<evidence type="ECO:0000313" key="4">
    <source>
        <dbReference type="Proteomes" id="UP001596023"/>
    </source>
</evidence>
<name>A0ABV9L3D4_9BACT</name>
<accession>A0ABV9L3D4</accession>
<organism evidence="3 4">
    <name type="scientific">Dysgonomonas termitidis</name>
    <dbReference type="NCBI Taxonomy" id="1516126"/>
    <lineage>
        <taxon>Bacteria</taxon>
        <taxon>Pseudomonadati</taxon>
        <taxon>Bacteroidota</taxon>
        <taxon>Bacteroidia</taxon>
        <taxon>Bacteroidales</taxon>
        <taxon>Dysgonomonadaceae</taxon>
        <taxon>Dysgonomonas</taxon>
    </lineage>
</organism>
<evidence type="ECO:0000256" key="2">
    <source>
        <dbReference type="SAM" id="SignalP"/>
    </source>
</evidence>
<evidence type="ECO:0000313" key="3">
    <source>
        <dbReference type="EMBL" id="MFC4676995.1"/>
    </source>
</evidence>
<dbReference type="EMBL" id="JBHSGN010000165">
    <property type="protein sequence ID" value="MFC4676995.1"/>
    <property type="molecule type" value="Genomic_DNA"/>
</dbReference>
<feature type="signal peptide" evidence="2">
    <location>
        <begin position="1"/>
        <end position="20"/>
    </location>
</feature>
<proteinExistence type="predicted"/>